<feature type="region of interest" description="Disordered" evidence="1">
    <location>
        <begin position="1"/>
        <end position="22"/>
    </location>
</feature>
<proteinExistence type="predicted"/>
<dbReference type="AlphaFoldDB" id="A0A7W5AAD1"/>
<feature type="region of interest" description="Disordered" evidence="1">
    <location>
        <begin position="215"/>
        <end position="234"/>
    </location>
</feature>
<feature type="region of interest" description="Disordered" evidence="1">
    <location>
        <begin position="70"/>
        <end position="134"/>
    </location>
</feature>
<accession>A0A7W5AAD1</accession>
<keyword evidence="3" id="KW-1185">Reference proteome</keyword>
<dbReference type="RefSeq" id="WP_183215634.1">
    <property type="nucleotide sequence ID" value="NZ_BMPW01000001.1"/>
</dbReference>
<reference evidence="2 3" key="1">
    <citation type="submission" date="2020-08" db="EMBL/GenBank/DDBJ databases">
        <title>Genomic Encyclopedia of Type Strains, Phase III (KMG-III): the genomes of soil and plant-associated and newly described type strains.</title>
        <authorList>
            <person name="Whitman W."/>
        </authorList>
    </citation>
    <scope>NUCLEOTIDE SEQUENCE [LARGE SCALE GENOMIC DNA]</scope>
    <source>
        <strain evidence="2 3">CECT 3287</strain>
    </source>
</reference>
<evidence type="ECO:0000313" key="3">
    <source>
        <dbReference type="Proteomes" id="UP000590749"/>
    </source>
</evidence>
<feature type="compositionally biased region" description="Low complexity" evidence="1">
    <location>
        <begin position="81"/>
        <end position="100"/>
    </location>
</feature>
<name>A0A7W5AAD1_9ACTN</name>
<evidence type="ECO:0000256" key="1">
    <source>
        <dbReference type="SAM" id="MobiDB-lite"/>
    </source>
</evidence>
<evidence type="ECO:0000313" key="2">
    <source>
        <dbReference type="EMBL" id="MBB3092612.1"/>
    </source>
</evidence>
<organism evidence="2 3">
    <name type="scientific">Actinoplanes campanulatus</name>
    <dbReference type="NCBI Taxonomy" id="113559"/>
    <lineage>
        <taxon>Bacteria</taxon>
        <taxon>Bacillati</taxon>
        <taxon>Actinomycetota</taxon>
        <taxon>Actinomycetes</taxon>
        <taxon>Micromonosporales</taxon>
        <taxon>Micromonosporaceae</taxon>
        <taxon>Actinoplanes</taxon>
    </lineage>
</organism>
<comment type="caution">
    <text evidence="2">The sequence shown here is derived from an EMBL/GenBank/DDBJ whole genome shotgun (WGS) entry which is preliminary data.</text>
</comment>
<gene>
    <name evidence="2" type="ORF">FHR83_000246</name>
</gene>
<protein>
    <submittedName>
        <fullName evidence="2">Uncharacterized protein</fullName>
    </submittedName>
</protein>
<sequence>MSRSDGRRNRDRKHRPAQSPIHRPSWKAVIGVTGLAAVLGTGAYVITGQVLADRQADVIQGQRIIVPAPVAPASTSGSPEPSATPTAASKKASPTPSTAAEEIKEARRKMAKDGVEVQRPVAPKSTTAADDVKTTTEGSLKAGGIVRMVTARGDLTGRGELAYVAGGVRKHRSASCSQTFQFSTNPRPAKKDNLLMCWRTSPDKSVLAIVVDPKGRPSRDKAVDALEKSWRDMG</sequence>
<dbReference type="Proteomes" id="UP000590749">
    <property type="component" value="Unassembled WGS sequence"/>
</dbReference>
<dbReference type="EMBL" id="JACHXF010000001">
    <property type="protein sequence ID" value="MBB3092612.1"/>
    <property type="molecule type" value="Genomic_DNA"/>
</dbReference>